<dbReference type="Ensembl" id="ENSCPOT00000022841.2">
    <property type="protein sequence ID" value="ENSCPOP00000018296.2"/>
    <property type="gene ID" value="ENSCPOG00000013214.4"/>
</dbReference>
<dbReference type="InParanoid" id="H0W5P2"/>
<dbReference type="GO" id="GO:0003713">
    <property type="term" value="F:transcription coactivator activity"/>
    <property type="evidence" value="ECO:0007669"/>
    <property type="project" value="InterPro"/>
</dbReference>
<proteinExistence type="predicted"/>
<dbReference type="OMA" id="PLGTDYW"/>
<organism evidence="3 4">
    <name type="scientific">Cavia porcellus</name>
    <name type="common">Guinea pig</name>
    <dbReference type="NCBI Taxonomy" id="10141"/>
    <lineage>
        <taxon>Eukaryota</taxon>
        <taxon>Metazoa</taxon>
        <taxon>Chordata</taxon>
        <taxon>Craniata</taxon>
        <taxon>Vertebrata</taxon>
        <taxon>Euteleostomi</taxon>
        <taxon>Mammalia</taxon>
        <taxon>Eutheria</taxon>
        <taxon>Euarchontoglires</taxon>
        <taxon>Glires</taxon>
        <taxon>Rodentia</taxon>
        <taxon>Hystricomorpha</taxon>
        <taxon>Caviidae</taxon>
        <taxon>Cavia</taxon>
    </lineage>
</organism>
<dbReference type="EMBL" id="AAKN02031305">
    <property type="status" value="NOT_ANNOTATED_CDS"/>
    <property type="molecule type" value="Genomic_DNA"/>
</dbReference>
<dbReference type="Bgee" id="ENSCPOG00000013214">
    <property type="expression patterns" value="Expressed in testis"/>
</dbReference>
<dbReference type="Proteomes" id="UP000005447">
    <property type="component" value="Unassembled WGS sequence"/>
</dbReference>
<gene>
    <name evidence="3" type="primary">WBP2NL</name>
</gene>
<dbReference type="GO" id="GO:0005634">
    <property type="term" value="C:nucleus"/>
    <property type="evidence" value="ECO:0007669"/>
    <property type="project" value="TreeGrafter"/>
</dbReference>
<reference evidence="4" key="1">
    <citation type="journal article" date="2011" name="Nature">
        <title>A high-resolution map of human evolutionary constraint using 29 mammals.</title>
        <authorList>
            <person name="Lindblad-Toh K."/>
            <person name="Garber M."/>
            <person name="Zuk O."/>
            <person name="Lin M.F."/>
            <person name="Parker B.J."/>
            <person name="Washietl S."/>
            <person name="Kheradpour P."/>
            <person name="Ernst J."/>
            <person name="Jordan G."/>
            <person name="Mauceli E."/>
            <person name="Ward L.D."/>
            <person name="Lowe C.B."/>
            <person name="Holloway A.K."/>
            <person name="Clamp M."/>
            <person name="Gnerre S."/>
            <person name="Alfoldi J."/>
            <person name="Beal K."/>
            <person name="Chang J."/>
            <person name="Clawson H."/>
            <person name="Cuff J."/>
            <person name="Di Palma F."/>
            <person name="Fitzgerald S."/>
            <person name="Flicek P."/>
            <person name="Guttman M."/>
            <person name="Hubisz M.J."/>
            <person name="Jaffe D.B."/>
            <person name="Jungreis I."/>
            <person name="Kent W.J."/>
            <person name="Kostka D."/>
            <person name="Lara M."/>
            <person name="Martins A.L."/>
            <person name="Massingham T."/>
            <person name="Moltke I."/>
            <person name="Raney B.J."/>
            <person name="Rasmussen M.D."/>
            <person name="Robinson J."/>
            <person name="Stark A."/>
            <person name="Vilella A.J."/>
            <person name="Wen J."/>
            <person name="Xie X."/>
            <person name="Zody M.C."/>
            <person name="Baldwin J."/>
            <person name="Bloom T."/>
            <person name="Chin C.W."/>
            <person name="Heiman D."/>
            <person name="Nicol R."/>
            <person name="Nusbaum C."/>
            <person name="Young S."/>
            <person name="Wilkinson J."/>
            <person name="Worley K.C."/>
            <person name="Kovar C.L."/>
            <person name="Muzny D.M."/>
            <person name="Gibbs R.A."/>
            <person name="Cree A."/>
            <person name="Dihn H.H."/>
            <person name="Fowler G."/>
            <person name="Jhangiani S."/>
            <person name="Joshi V."/>
            <person name="Lee S."/>
            <person name="Lewis L.R."/>
            <person name="Nazareth L.V."/>
            <person name="Okwuonu G."/>
            <person name="Santibanez J."/>
            <person name="Warren W.C."/>
            <person name="Mardis E.R."/>
            <person name="Weinstock G.M."/>
            <person name="Wilson R.K."/>
            <person name="Delehaunty K."/>
            <person name="Dooling D."/>
            <person name="Fronik C."/>
            <person name="Fulton L."/>
            <person name="Fulton B."/>
            <person name="Graves T."/>
            <person name="Minx P."/>
            <person name="Sodergren E."/>
            <person name="Birney E."/>
            <person name="Margulies E.H."/>
            <person name="Herrero J."/>
            <person name="Green E.D."/>
            <person name="Haussler D."/>
            <person name="Siepel A."/>
            <person name="Goldman N."/>
            <person name="Pollard K.S."/>
            <person name="Pedersen J.S."/>
            <person name="Lander E.S."/>
            <person name="Kellis M."/>
        </authorList>
    </citation>
    <scope>NUCLEOTIDE SEQUENCE [LARGE SCALE GENOMIC DNA]</scope>
    <source>
        <strain evidence="4">2N</strain>
    </source>
</reference>
<dbReference type="CDD" id="cd13214">
    <property type="entry name" value="PH-GRAM_WBP2"/>
    <property type="match status" value="1"/>
</dbReference>
<dbReference type="InterPro" id="IPR044852">
    <property type="entry name" value="WBP2-like"/>
</dbReference>
<reference evidence="3" key="3">
    <citation type="submission" date="2025-09" db="UniProtKB">
        <authorList>
            <consortium name="Ensembl"/>
        </authorList>
    </citation>
    <scope>IDENTIFICATION</scope>
    <source>
        <strain evidence="3">2N</strain>
    </source>
</reference>
<name>H0W5P2_CAVPO</name>
<protein>
    <submittedName>
        <fullName evidence="3">WBP2 N-terminal like</fullName>
    </submittedName>
</protein>
<dbReference type="STRING" id="10141.ENSCPOP00000018296"/>
<feature type="region of interest" description="Disordered" evidence="1">
    <location>
        <begin position="255"/>
        <end position="336"/>
    </location>
</feature>
<keyword evidence="4" id="KW-1185">Reference proteome</keyword>
<evidence type="ECO:0000313" key="3">
    <source>
        <dbReference type="Ensembl" id="ENSCPOP00000018296.2"/>
    </source>
</evidence>
<dbReference type="GeneTree" id="ENSGT00530000063718"/>
<feature type="domain" description="GRAM" evidence="2">
    <location>
        <begin position="45"/>
        <end position="134"/>
    </location>
</feature>
<dbReference type="eggNOG" id="KOG3294">
    <property type="taxonomic scope" value="Eukaryota"/>
</dbReference>
<accession>H0W5P2</accession>
<feature type="compositionally biased region" description="Polar residues" evidence="1">
    <location>
        <begin position="307"/>
        <end position="330"/>
    </location>
</feature>
<evidence type="ECO:0000313" key="4">
    <source>
        <dbReference type="Proteomes" id="UP000005447"/>
    </source>
</evidence>
<dbReference type="PANTHER" id="PTHR31606">
    <property type="entry name" value="WW DOMAIN BINDING PROTEIN 2, ISOFORM E"/>
    <property type="match status" value="1"/>
</dbReference>
<dbReference type="VEuPathDB" id="HostDB:ENSCPOG00000013214"/>
<dbReference type="Pfam" id="PF02893">
    <property type="entry name" value="GRAM"/>
    <property type="match status" value="1"/>
</dbReference>
<dbReference type="PANTHER" id="PTHR31606:SF2">
    <property type="entry name" value="POSTACROSOMAL SHEATH WW DOMAIN-BINDING PROTEIN"/>
    <property type="match status" value="1"/>
</dbReference>
<dbReference type="GO" id="GO:0061827">
    <property type="term" value="C:sperm head"/>
    <property type="evidence" value="ECO:0007669"/>
    <property type="project" value="Ensembl"/>
</dbReference>
<dbReference type="HOGENOM" id="CLU_134169_0_0_1"/>
<dbReference type="SUPFAM" id="SSF50729">
    <property type="entry name" value="PH domain-like"/>
    <property type="match status" value="1"/>
</dbReference>
<dbReference type="GO" id="GO:0031490">
    <property type="term" value="F:chromatin DNA binding"/>
    <property type="evidence" value="ECO:0007669"/>
    <property type="project" value="TreeGrafter"/>
</dbReference>
<dbReference type="GO" id="GO:0036126">
    <property type="term" value="C:sperm flagellum"/>
    <property type="evidence" value="ECO:0007669"/>
    <property type="project" value="Ensembl"/>
</dbReference>
<sequence length="336" mass="34804">MAVNQSHTENRRGVTIPYGESVLMQSPDVELSFPQQPEGSGLFGGTKRGALFLTSYRVIFVTAHSVQDPMLSFMMPFNLMKNCVVEQPVFGANYLTGIIQAAPGGGWEGQATFKFTFRKGGAIQFAQLMMEAASAAARGSPLGTDYWFGPLRIYIVTGEGGAALQRHLVAYGAPPPRYGAPPAGYTAPPAVYEASPAGYGAPLSNYGSPPPGYVVPPPGYGVPPPGYGVPPGGYGVPPPGYGAPAGAYGAPSGGYGALPPRYETPPPRYGAQPGGSKSPPPRYEVPPTEFRTQPSGSRAPPAASGTGYPSSVAAQSSERAATHSSVSSTYSPPPNM</sequence>
<dbReference type="AlphaFoldDB" id="H0W5P2"/>
<evidence type="ECO:0000259" key="2">
    <source>
        <dbReference type="Pfam" id="PF02893"/>
    </source>
</evidence>
<dbReference type="InterPro" id="IPR004182">
    <property type="entry name" value="GRAM"/>
</dbReference>
<evidence type="ECO:0000256" key="1">
    <source>
        <dbReference type="SAM" id="MobiDB-lite"/>
    </source>
</evidence>
<reference evidence="3" key="2">
    <citation type="submission" date="2025-08" db="UniProtKB">
        <authorList>
            <consortium name="Ensembl"/>
        </authorList>
    </citation>
    <scope>IDENTIFICATION</scope>
    <source>
        <strain evidence="3">2N</strain>
    </source>
</reference>